<evidence type="ECO:0000313" key="4">
    <source>
        <dbReference type="Proteomes" id="UP001161247"/>
    </source>
</evidence>
<evidence type="ECO:0000259" key="2">
    <source>
        <dbReference type="Pfam" id="PF10536"/>
    </source>
</evidence>
<evidence type="ECO:0000313" key="3">
    <source>
        <dbReference type="EMBL" id="CAI9099686.1"/>
    </source>
</evidence>
<protein>
    <submittedName>
        <fullName evidence="3">OLC1v1036545C1</fullName>
    </submittedName>
</protein>
<feature type="compositionally biased region" description="Basic and acidic residues" evidence="1">
    <location>
        <begin position="319"/>
        <end position="332"/>
    </location>
</feature>
<dbReference type="Pfam" id="PF10536">
    <property type="entry name" value="PMD"/>
    <property type="match status" value="1"/>
</dbReference>
<dbReference type="AlphaFoldDB" id="A0AAV1CVK5"/>
<organism evidence="3 4">
    <name type="scientific">Oldenlandia corymbosa var. corymbosa</name>
    <dbReference type="NCBI Taxonomy" id="529605"/>
    <lineage>
        <taxon>Eukaryota</taxon>
        <taxon>Viridiplantae</taxon>
        <taxon>Streptophyta</taxon>
        <taxon>Embryophyta</taxon>
        <taxon>Tracheophyta</taxon>
        <taxon>Spermatophyta</taxon>
        <taxon>Magnoliopsida</taxon>
        <taxon>eudicotyledons</taxon>
        <taxon>Gunneridae</taxon>
        <taxon>Pentapetalae</taxon>
        <taxon>asterids</taxon>
        <taxon>lamiids</taxon>
        <taxon>Gentianales</taxon>
        <taxon>Rubiaceae</taxon>
        <taxon>Rubioideae</taxon>
        <taxon>Spermacoceae</taxon>
        <taxon>Hedyotis-Oldenlandia complex</taxon>
        <taxon>Oldenlandia</taxon>
    </lineage>
</organism>
<dbReference type="InterPro" id="IPR019557">
    <property type="entry name" value="AminoTfrase-like_pln_mobile"/>
</dbReference>
<feature type="compositionally biased region" description="Polar residues" evidence="1">
    <location>
        <begin position="333"/>
        <end position="348"/>
    </location>
</feature>
<dbReference type="Proteomes" id="UP001161247">
    <property type="component" value="Chromosome 3"/>
</dbReference>
<feature type="region of interest" description="Disordered" evidence="1">
    <location>
        <begin position="313"/>
        <end position="350"/>
    </location>
</feature>
<dbReference type="EMBL" id="OX459120">
    <property type="protein sequence ID" value="CAI9099686.1"/>
    <property type="molecule type" value="Genomic_DNA"/>
</dbReference>
<sequence length="548" mass="61470">MGGDYAVKFDTELAKDGKVKPEELLESSPDFDDLFIQSWPWPVNGLIHNDFVSWENEMEKQHAETWKKVRIYNLMKFCKMGLYDNKVLLGVTSRFWRGSSNTFCLPWGMITLMLLDVAVITGLPMIAEVTEDVDLEGRMAAAIGENQQRGHGGYIQDNCNKDPTDLVQHIRFLALWLNWYIICDVAGGITKCMEQIINTLLPGVLKEVAPLDAEIPKVTVQDEQAPPGDQAQGQVDVQPSNQVRAQKVIQDPLANIGGPMTRSQRKKMNESLNNLFMDVQALNVDSVPWDVYLGMNCALCLARKQTMTVNLLEEDSEASDTRVTHEQPEKETNSSPWQRVSPQPSSQKAAKKNNLFGRHKGYCNDCTKLKLKKFQARYRQELKKALTTIKGSDLPDTVKGIVGLFLANFEQRKISCKICIKHVHDYNHAAMAHQEAELMAKILVEQAVEAARKTQSMAEKHVALEQEHATTCQQRIKADEIYSKTAQQSAVALKLRDSKAVEVMKEIVHYANAQPVIAKAAKMWDFLKGVLKDIPVPTATPSTSVAGY</sequence>
<feature type="domain" description="Aminotransferase-like plant mobile" evidence="2">
    <location>
        <begin position="71"/>
        <end position="189"/>
    </location>
</feature>
<evidence type="ECO:0000256" key="1">
    <source>
        <dbReference type="SAM" id="MobiDB-lite"/>
    </source>
</evidence>
<accession>A0AAV1CVK5</accession>
<reference evidence="3" key="1">
    <citation type="submission" date="2023-03" db="EMBL/GenBank/DDBJ databases">
        <authorList>
            <person name="Julca I."/>
        </authorList>
    </citation>
    <scope>NUCLEOTIDE SEQUENCE</scope>
</reference>
<keyword evidence="4" id="KW-1185">Reference proteome</keyword>
<gene>
    <name evidence="3" type="ORF">OLC1_LOCUS9653</name>
</gene>
<proteinExistence type="predicted"/>
<name>A0AAV1CVK5_OLDCO</name>